<evidence type="ECO:0000313" key="8">
    <source>
        <dbReference type="Proteomes" id="UP000266895"/>
    </source>
</evidence>
<dbReference type="Proteomes" id="UP000266895">
    <property type="component" value="Chromosome"/>
</dbReference>
<dbReference type="EMBL" id="LR134350">
    <property type="protein sequence ID" value="VEG26660.1"/>
    <property type="molecule type" value="Genomic_DNA"/>
</dbReference>
<evidence type="ECO:0000256" key="4">
    <source>
        <dbReference type="RuleBase" id="RU362110"/>
    </source>
</evidence>
<dbReference type="InterPro" id="IPR023296">
    <property type="entry name" value="Glyco_hydro_beta-prop_sf"/>
</dbReference>
<organism evidence="7 8">
    <name type="scientific">Actinomyces howellii</name>
    <dbReference type="NCBI Taxonomy" id="52771"/>
    <lineage>
        <taxon>Bacteria</taxon>
        <taxon>Bacillati</taxon>
        <taxon>Actinomycetota</taxon>
        <taxon>Actinomycetes</taxon>
        <taxon>Actinomycetales</taxon>
        <taxon>Actinomycetaceae</taxon>
        <taxon>Actinomyces</taxon>
    </lineage>
</organism>
<dbReference type="GO" id="GO:0005987">
    <property type="term" value="P:sucrose catabolic process"/>
    <property type="evidence" value="ECO:0007669"/>
    <property type="project" value="TreeGrafter"/>
</dbReference>
<dbReference type="KEGG" id="ahw:NCTC11636_00638"/>
<dbReference type="InterPro" id="IPR006311">
    <property type="entry name" value="TAT_signal"/>
</dbReference>
<sequence>MTPPEPWSPSRRRLLATTLTMTCAAGAGGALALALPGRARAAASRRALFHLTPRSGWACDAQRPYYLGGELHLPHLQAEQVAGPGGWRLATSSDEVVFTDRGDIIPLEGDFPAWSGSAVVDTHDTAGFGAGAVIALVTRLPGNDMTHQAQYLHWSTDGGRTFSRLSEPVIPNTDALSARTPEEIDNARWFRDPKILRDEARNRWVCVIGRARYLSFYVSTDLRHWSWTSNFDYLTPGSGNGFLGGMECPDLFEMTADDGTSAWVLGASMDGWEHGSLGTYAYWVGSWDGERFVTDNLVPQWLDHGFDWYAAVTWPSPDEPLTVRHAIGWLNNWKYAARHVPTMDTDSYNGQYSVVRELRMRHEPGGWYSLVSRPVSALRARLPRVLEYEDLVLDDSAAVLPWSGQAYDLELDIDWDGATNVGVCVARSADGRRHTNVGVCDGQVYVDRGPSELPGVPFAPYTRAHAPIDPQSRHVYLRILVDRGSVEVFVNGGHTVLSNQLYLEEGDTGLSLYADGGTATFSSMTLRTAWPMRAVRANANGDPS</sequence>
<dbReference type="PROSITE" id="PS51318">
    <property type="entry name" value="TAT"/>
    <property type="match status" value="1"/>
</dbReference>
<protein>
    <submittedName>
        <fullName evidence="7">Levanbiose-producing levanase</fullName>
        <ecNumber evidence="7">3.2.1.64</ecNumber>
    </submittedName>
</protein>
<accession>A0A3S4UWA5</accession>
<dbReference type="InterPro" id="IPR013320">
    <property type="entry name" value="ConA-like_dom_sf"/>
</dbReference>
<dbReference type="GO" id="GO:0005737">
    <property type="term" value="C:cytoplasm"/>
    <property type="evidence" value="ECO:0007669"/>
    <property type="project" value="TreeGrafter"/>
</dbReference>
<dbReference type="InterPro" id="IPR001362">
    <property type="entry name" value="Glyco_hydro_32"/>
</dbReference>
<dbReference type="Gene3D" id="2.60.120.560">
    <property type="entry name" value="Exo-inulinase, domain 1"/>
    <property type="match status" value="1"/>
</dbReference>
<dbReference type="GO" id="GO:0004575">
    <property type="term" value="F:sucrose alpha-glucosidase activity"/>
    <property type="evidence" value="ECO:0007669"/>
    <property type="project" value="TreeGrafter"/>
</dbReference>
<dbReference type="PANTHER" id="PTHR42800">
    <property type="entry name" value="EXOINULINASE INUD (AFU_ORTHOLOGUE AFUA_5G00480)"/>
    <property type="match status" value="1"/>
</dbReference>
<evidence type="ECO:0000256" key="2">
    <source>
        <dbReference type="ARBA" id="ARBA00022801"/>
    </source>
</evidence>
<dbReference type="InterPro" id="IPR013148">
    <property type="entry name" value="Glyco_hydro_32_N"/>
</dbReference>
<gene>
    <name evidence="7" type="primary">levB</name>
    <name evidence="7" type="ORF">NCTC11636_00638</name>
</gene>
<dbReference type="RefSeq" id="WP_197719437.1">
    <property type="nucleotide sequence ID" value="NZ_LR134350.1"/>
</dbReference>
<dbReference type="GO" id="GO:0033912">
    <property type="term" value="F:2,6-beta-fructan 6-levanbiohydrolase activity"/>
    <property type="evidence" value="ECO:0007669"/>
    <property type="project" value="UniProtKB-EC"/>
</dbReference>
<keyword evidence="3 4" id="KW-0326">Glycosidase</keyword>
<feature type="domain" description="Glycosyl hydrolase family 32 N-terminal" evidence="5">
    <location>
        <begin position="50"/>
        <end position="362"/>
    </location>
</feature>
<evidence type="ECO:0000259" key="6">
    <source>
        <dbReference type="Pfam" id="PF08244"/>
    </source>
</evidence>
<evidence type="ECO:0000313" key="7">
    <source>
        <dbReference type="EMBL" id="VEG26660.1"/>
    </source>
</evidence>
<dbReference type="SMART" id="SM00640">
    <property type="entry name" value="Glyco_32"/>
    <property type="match status" value="1"/>
</dbReference>
<proteinExistence type="inferred from homology"/>
<dbReference type="Gene3D" id="2.115.10.20">
    <property type="entry name" value="Glycosyl hydrolase domain, family 43"/>
    <property type="match status" value="1"/>
</dbReference>
<keyword evidence="2 4" id="KW-0378">Hydrolase</keyword>
<dbReference type="CDD" id="cd18622">
    <property type="entry name" value="GH32_Inu-like"/>
    <property type="match status" value="1"/>
</dbReference>
<dbReference type="PANTHER" id="PTHR42800:SF1">
    <property type="entry name" value="EXOINULINASE INUD (AFU_ORTHOLOGUE AFUA_5G00480)"/>
    <property type="match status" value="1"/>
</dbReference>
<dbReference type="EC" id="3.2.1.64" evidence="7"/>
<dbReference type="SUPFAM" id="SSF49899">
    <property type="entry name" value="Concanavalin A-like lectins/glucanases"/>
    <property type="match status" value="1"/>
</dbReference>
<evidence type="ECO:0000259" key="5">
    <source>
        <dbReference type="Pfam" id="PF00251"/>
    </source>
</evidence>
<dbReference type="Pfam" id="PF00251">
    <property type="entry name" value="Glyco_hydro_32N"/>
    <property type="match status" value="1"/>
</dbReference>
<dbReference type="AlphaFoldDB" id="A0A3S4UWA5"/>
<feature type="domain" description="Glycosyl hydrolase family 32 C-terminal" evidence="6">
    <location>
        <begin position="402"/>
        <end position="526"/>
    </location>
</feature>
<evidence type="ECO:0000256" key="1">
    <source>
        <dbReference type="ARBA" id="ARBA00009902"/>
    </source>
</evidence>
<dbReference type="InterPro" id="IPR013189">
    <property type="entry name" value="Glyco_hydro_32_C"/>
</dbReference>
<comment type="similarity">
    <text evidence="1 4">Belongs to the glycosyl hydrolase 32 family.</text>
</comment>
<evidence type="ECO:0000256" key="3">
    <source>
        <dbReference type="ARBA" id="ARBA00023295"/>
    </source>
</evidence>
<name>A0A3S4UWA5_9ACTO</name>
<keyword evidence="8" id="KW-1185">Reference proteome</keyword>
<dbReference type="SUPFAM" id="SSF75005">
    <property type="entry name" value="Arabinanase/levansucrase/invertase"/>
    <property type="match status" value="1"/>
</dbReference>
<dbReference type="Pfam" id="PF08244">
    <property type="entry name" value="Glyco_hydro_32C"/>
    <property type="match status" value="1"/>
</dbReference>
<reference evidence="7 8" key="1">
    <citation type="submission" date="2018-12" db="EMBL/GenBank/DDBJ databases">
        <authorList>
            <consortium name="Pathogen Informatics"/>
        </authorList>
    </citation>
    <scope>NUCLEOTIDE SEQUENCE [LARGE SCALE GENOMIC DNA]</scope>
    <source>
        <strain evidence="7 8">NCTC11636</strain>
    </source>
</reference>